<proteinExistence type="inferred from homology"/>
<sequence length="131" mass="15045">MIEPEVRRLVSLRTRERRGLRQGGVSAYRSMWLVVLFDLPVGSQAERRAANRYRHLLQDEGFVMKQWSVYVRYFDSRAKAEAAADRLGAQAPPMGLVSMLFLTDKQYGLTRNFEGAAPRPTEKKPEQLALF</sequence>
<keyword evidence="11" id="KW-1185">Reference proteome</keyword>
<evidence type="ECO:0000256" key="5">
    <source>
        <dbReference type="ARBA" id="ARBA00022759"/>
    </source>
</evidence>
<dbReference type="EC" id="3.1.-.-" evidence="9"/>
<reference evidence="10 11" key="1">
    <citation type="submission" date="2019-07" db="EMBL/GenBank/DDBJ databases">
        <title>Whole genome shotgun sequence of Rhodospirillum oryzae NBRC 107573.</title>
        <authorList>
            <person name="Hosoyama A."/>
            <person name="Uohara A."/>
            <person name="Ohji S."/>
            <person name="Ichikawa N."/>
        </authorList>
    </citation>
    <scope>NUCLEOTIDE SEQUENCE [LARGE SCALE GENOMIC DNA]</scope>
    <source>
        <strain evidence="10 11">NBRC 107573</strain>
    </source>
</reference>
<dbReference type="GO" id="GO:0046872">
    <property type="term" value="F:metal ion binding"/>
    <property type="evidence" value="ECO:0007669"/>
    <property type="project" value="UniProtKB-UniRule"/>
</dbReference>
<evidence type="ECO:0000256" key="7">
    <source>
        <dbReference type="ARBA" id="ARBA00022842"/>
    </source>
</evidence>
<keyword evidence="7 9" id="KW-0460">Magnesium</keyword>
<accession>A0A512H681</accession>
<dbReference type="RefSeq" id="WP_170244978.1">
    <property type="nucleotide sequence ID" value="NZ_BJZO01000022.1"/>
</dbReference>
<gene>
    <name evidence="9" type="primary">cas2</name>
    <name evidence="10" type="ORF">ROR02_10840</name>
</gene>
<evidence type="ECO:0000313" key="10">
    <source>
        <dbReference type="EMBL" id="GEO80953.1"/>
    </source>
</evidence>
<dbReference type="GO" id="GO:0051607">
    <property type="term" value="P:defense response to virus"/>
    <property type="evidence" value="ECO:0007669"/>
    <property type="project" value="UniProtKB-UniRule"/>
</dbReference>
<name>A0A512H681_9PROT</name>
<dbReference type="Proteomes" id="UP000321567">
    <property type="component" value="Unassembled WGS sequence"/>
</dbReference>
<comment type="subunit">
    <text evidence="9">Homodimer, forms a heterotetramer with a Cas1 homodimer.</text>
</comment>
<organism evidence="10 11">
    <name type="scientific">Pararhodospirillum oryzae</name>
    <dbReference type="NCBI Taxonomy" id="478448"/>
    <lineage>
        <taxon>Bacteria</taxon>
        <taxon>Pseudomonadati</taxon>
        <taxon>Pseudomonadota</taxon>
        <taxon>Alphaproteobacteria</taxon>
        <taxon>Rhodospirillales</taxon>
        <taxon>Rhodospirillaceae</taxon>
        <taxon>Pararhodospirillum</taxon>
    </lineage>
</organism>
<comment type="similarity">
    <text evidence="2 9">Belongs to the CRISPR-associated endoribonuclease Cas2 protein family.</text>
</comment>
<comment type="function">
    <text evidence="9">CRISPR (clustered regularly interspaced short palindromic repeat), is an adaptive immune system that provides protection against mobile genetic elements (viruses, transposable elements and conjugative plasmids). CRISPR clusters contain sequences complementary to antecedent mobile elements and target invading nucleic acids. CRISPR clusters are transcribed and processed into CRISPR RNA (crRNA). Functions as a ssRNA-specific endoribonuclease. Involved in the integration of spacer DNA into the CRISPR cassette.</text>
</comment>
<feature type="binding site" evidence="9">
    <location>
        <position position="38"/>
    </location>
    <ligand>
        <name>Mg(2+)</name>
        <dbReference type="ChEBI" id="CHEBI:18420"/>
        <note>catalytic</note>
    </ligand>
</feature>
<dbReference type="NCBIfam" id="TIGR01573">
    <property type="entry name" value="cas2"/>
    <property type="match status" value="1"/>
</dbReference>
<dbReference type="EMBL" id="BJZO01000022">
    <property type="protein sequence ID" value="GEO80953.1"/>
    <property type="molecule type" value="Genomic_DNA"/>
</dbReference>
<evidence type="ECO:0000313" key="11">
    <source>
        <dbReference type="Proteomes" id="UP000321567"/>
    </source>
</evidence>
<dbReference type="GO" id="GO:0016787">
    <property type="term" value="F:hydrolase activity"/>
    <property type="evidence" value="ECO:0007669"/>
    <property type="project" value="UniProtKB-KW"/>
</dbReference>
<evidence type="ECO:0000256" key="9">
    <source>
        <dbReference type="HAMAP-Rule" id="MF_01471"/>
    </source>
</evidence>
<comment type="cofactor">
    <cofactor evidence="1 9">
        <name>Mg(2+)</name>
        <dbReference type="ChEBI" id="CHEBI:18420"/>
    </cofactor>
</comment>
<protein>
    <recommendedName>
        <fullName evidence="9">CRISPR-associated endoribonuclease Cas2</fullName>
        <ecNumber evidence="9">3.1.-.-</ecNumber>
    </recommendedName>
</protein>
<evidence type="ECO:0000256" key="6">
    <source>
        <dbReference type="ARBA" id="ARBA00022801"/>
    </source>
</evidence>
<dbReference type="Pfam" id="PF09827">
    <property type="entry name" value="CRISPR_Cas2"/>
    <property type="match status" value="1"/>
</dbReference>
<comment type="caution">
    <text evidence="10">The sequence shown here is derived from an EMBL/GenBank/DDBJ whole genome shotgun (WGS) entry which is preliminary data.</text>
</comment>
<dbReference type="GO" id="GO:0004521">
    <property type="term" value="F:RNA endonuclease activity"/>
    <property type="evidence" value="ECO:0007669"/>
    <property type="project" value="InterPro"/>
</dbReference>
<keyword evidence="4 9" id="KW-0479">Metal-binding</keyword>
<evidence type="ECO:0000256" key="2">
    <source>
        <dbReference type="ARBA" id="ARBA00009959"/>
    </source>
</evidence>
<dbReference type="GO" id="GO:0043571">
    <property type="term" value="P:maintenance of CRISPR repeat elements"/>
    <property type="evidence" value="ECO:0007669"/>
    <property type="project" value="UniProtKB-UniRule"/>
</dbReference>
<dbReference type="InterPro" id="IPR021127">
    <property type="entry name" value="CRISPR_associated_Cas2"/>
</dbReference>
<dbReference type="SUPFAM" id="SSF143430">
    <property type="entry name" value="TTP0101/SSO1404-like"/>
    <property type="match status" value="1"/>
</dbReference>
<evidence type="ECO:0000256" key="1">
    <source>
        <dbReference type="ARBA" id="ARBA00001946"/>
    </source>
</evidence>
<evidence type="ECO:0000256" key="4">
    <source>
        <dbReference type="ARBA" id="ARBA00022723"/>
    </source>
</evidence>
<dbReference type="InterPro" id="IPR019199">
    <property type="entry name" value="Virulence_VapD/CRISPR_Cas2"/>
</dbReference>
<keyword evidence="6 9" id="KW-0378">Hydrolase</keyword>
<dbReference type="AlphaFoldDB" id="A0A512H681"/>
<evidence type="ECO:0000256" key="3">
    <source>
        <dbReference type="ARBA" id="ARBA00022722"/>
    </source>
</evidence>
<keyword evidence="3 9" id="KW-0540">Nuclease</keyword>
<keyword evidence="5 9" id="KW-0255">Endonuclease</keyword>
<evidence type="ECO:0000256" key="8">
    <source>
        <dbReference type="ARBA" id="ARBA00023118"/>
    </source>
</evidence>
<dbReference type="HAMAP" id="MF_01471">
    <property type="entry name" value="Cas2"/>
    <property type="match status" value="1"/>
</dbReference>
<keyword evidence="8 9" id="KW-0051">Antiviral defense</keyword>